<proteinExistence type="predicted"/>
<evidence type="ECO:0000256" key="1">
    <source>
        <dbReference type="ARBA" id="ARBA00004141"/>
    </source>
</evidence>
<dbReference type="Pfam" id="PF00001">
    <property type="entry name" value="7tm_1"/>
    <property type="match status" value="1"/>
</dbReference>
<keyword evidence="4" id="KW-0297">G-protein coupled receptor</keyword>
<dbReference type="OrthoDB" id="5969463at2759"/>
<evidence type="ECO:0000256" key="2">
    <source>
        <dbReference type="ARBA" id="ARBA00022692"/>
    </source>
</evidence>
<evidence type="ECO:0000256" key="3">
    <source>
        <dbReference type="ARBA" id="ARBA00022989"/>
    </source>
</evidence>
<dbReference type="EMBL" id="CAIIXF020000011">
    <property type="protein sequence ID" value="CAH1799388.1"/>
    <property type="molecule type" value="Genomic_DNA"/>
</dbReference>
<protein>
    <submittedName>
        <fullName evidence="10">Uncharacterized protein</fullName>
    </submittedName>
</protein>
<feature type="transmembrane region" description="Helical" evidence="9">
    <location>
        <begin position="214"/>
        <end position="237"/>
    </location>
</feature>
<sequence>MDRRKFEQSLETTTQLTMENSTSLPNMKYEEGLINLVLNNSYSEEAFVIKLFMFITMIVGGIGNLIVLVVYYMKTKKSIANYFMWILSGVDCFSCVILHPYVIAKLYMKFTQTSLICKIFDFMIHWNLSLQVNLLAAISIDRYYAVCHPLKFAGAFKRMVVLLSIVVVMATFGSIPILEFYGIRTITFKVNDVLYEAHLCHYSDVYDGTLSQSIFNMIVMTVYVMILTIISTMYGAVAKAAYKSRKRIGPTRNFELNATSSSSSGKKTEILSRSKISKGVSEEAQSSPTIRRRKSTSEFVFMENIEEKAEYKENDSMAEDMAENGDANADATFKKPVAHSIENESPTEQTTELDLLPRQLYITSHDVHVKYLHPLYHTRKKNSNKKKGLKRNDDKNVVIDDHKIGITLIPAPEIMGANIDECIPSTSSCTDINLPYDIAQREKELSEKLKKKHIPFTSKWNEYGGHIEKPPHATETQAGSDQQDAVAKVDKAYVRKDRTSKKHAIPSNGLKTAKLLFLVTVVFVLSWTPFWAMRLWFIVNSALFQRKSHTDKMLHDFFDHLFYLNNAINPVLYSLMHKAFVVDCKTCYRKLRNRLLNFSWRR</sequence>
<keyword evidence="11" id="KW-1185">Reference proteome</keyword>
<evidence type="ECO:0000256" key="9">
    <source>
        <dbReference type="SAM" id="Phobius"/>
    </source>
</evidence>
<evidence type="ECO:0000313" key="11">
    <source>
        <dbReference type="Proteomes" id="UP000749559"/>
    </source>
</evidence>
<feature type="transmembrane region" description="Helical" evidence="9">
    <location>
        <begin position="47"/>
        <end position="70"/>
    </location>
</feature>
<name>A0A8J1XIX1_OWEFU</name>
<dbReference type="GO" id="GO:0016020">
    <property type="term" value="C:membrane"/>
    <property type="evidence" value="ECO:0007669"/>
    <property type="project" value="UniProtKB-SubCell"/>
</dbReference>
<dbReference type="CDD" id="cd00637">
    <property type="entry name" value="7tm_classA_rhodopsin-like"/>
    <property type="match status" value="1"/>
</dbReference>
<keyword evidence="2 9" id="KW-0812">Transmembrane</keyword>
<dbReference type="InterPro" id="IPR017452">
    <property type="entry name" value="GPCR_Rhodpsn_7TM"/>
</dbReference>
<feature type="transmembrane region" description="Helical" evidence="9">
    <location>
        <begin position="160"/>
        <end position="183"/>
    </location>
</feature>
<evidence type="ECO:0000256" key="8">
    <source>
        <dbReference type="SAM" id="MobiDB-lite"/>
    </source>
</evidence>
<dbReference type="PANTHER" id="PTHR24238:SF47">
    <property type="entry name" value="ECDYSTEROIDS_DOPAMINE RECEPTOR-RELATED"/>
    <property type="match status" value="1"/>
</dbReference>
<keyword evidence="7" id="KW-0807">Transducer</keyword>
<feature type="transmembrane region" description="Helical" evidence="9">
    <location>
        <begin position="82"/>
        <end position="102"/>
    </location>
</feature>
<feature type="region of interest" description="Disordered" evidence="8">
    <location>
        <begin position="255"/>
        <end position="292"/>
    </location>
</feature>
<dbReference type="InterPro" id="IPR000276">
    <property type="entry name" value="GPCR_Rhodpsn"/>
</dbReference>
<feature type="compositionally biased region" description="Polar residues" evidence="8">
    <location>
        <begin position="255"/>
        <end position="265"/>
    </location>
</feature>
<reference evidence="10" key="1">
    <citation type="submission" date="2022-03" db="EMBL/GenBank/DDBJ databases">
        <authorList>
            <person name="Martin C."/>
        </authorList>
    </citation>
    <scope>NUCLEOTIDE SEQUENCE</scope>
</reference>
<accession>A0A8J1XIX1</accession>
<evidence type="ECO:0000256" key="5">
    <source>
        <dbReference type="ARBA" id="ARBA00023136"/>
    </source>
</evidence>
<evidence type="ECO:0000313" key="10">
    <source>
        <dbReference type="EMBL" id="CAH1799388.1"/>
    </source>
</evidence>
<evidence type="ECO:0000256" key="6">
    <source>
        <dbReference type="ARBA" id="ARBA00023170"/>
    </source>
</evidence>
<feature type="transmembrane region" description="Helical" evidence="9">
    <location>
        <begin position="515"/>
        <end position="537"/>
    </location>
</feature>
<gene>
    <name evidence="10" type="ORF">OFUS_LOCUS23402</name>
</gene>
<dbReference type="GO" id="GO:0004930">
    <property type="term" value="F:G protein-coupled receptor activity"/>
    <property type="evidence" value="ECO:0007669"/>
    <property type="project" value="UniProtKB-KW"/>
</dbReference>
<dbReference type="Gene3D" id="1.20.1070.10">
    <property type="entry name" value="Rhodopsin 7-helix transmembrane proteins"/>
    <property type="match status" value="2"/>
</dbReference>
<dbReference type="PRINTS" id="PR00237">
    <property type="entry name" value="GPCRRHODOPSN"/>
</dbReference>
<dbReference type="AlphaFoldDB" id="A0A8J1XIX1"/>
<feature type="transmembrane region" description="Helical" evidence="9">
    <location>
        <begin position="122"/>
        <end position="140"/>
    </location>
</feature>
<evidence type="ECO:0000256" key="7">
    <source>
        <dbReference type="ARBA" id="ARBA00023224"/>
    </source>
</evidence>
<dbReference type="PANTHER" id="PTHR24238">
    <property type="entry name" value="G-PROTEIN COUPLED RECEPTOR"/>
    <property type="match status" value="1"/>
</dbReference>
<evidence type="ECO:0000256" key="4">
    <source>
        <dbReference type="ARBA" id="ARBA00023040"/>
    </source>
</evidence>
<keyword evidence="5 9" id="KW-0472">Membrane</keyword>
<comment type="subcellular location">
    <subcellularLocation>
        <location evidence="1">Membrane</location>
        <topology evidence="1">Multi-pass membrane protein</topology>
    </subcellularLocation>
</comment>
<dbReference type="PROSITE" id="PS50262">
    <property type="entry name" value="G_PROTEIN_RECEP_F1_2"/>
    <property type="match status" value="1"/>
</dbReference>
<keyword evidence="3 9" id="KW-1133">Transmembrane helix</keyword>
<organism evidence="10 11">
    <name type="scientific">Owenia fusiformis</name>
    <name type="common">Polychaete worm</name>
    <dbReference type="NCBI Taxonomy" id="6347"/>
    <lineage>
        <taxon>Eukaryota</taxon>
        <taxon>Metazoa</taxon>
        <taxon>Spiralia</taxon>
        <taxon>Lophotrochozoa</taxon>
        <taxon>Annelida</taxon>
        <taxon>Polychaeta</taxon>
        <taxon>Sedentaria</taxon>
        <taxon>Canalipalpata</taxon>
        <taxon>Sabellida</taxon>
        <taxon>Oweniida</taxon>
        <taxon>Oweniidae</taxon>
        <taxon>Owenia</taxon>
    </lineage>
</organism>
<keyword evidence="6" id="KW-0675">Receptor</keyword>
<dbReference type="SUPFAM" id="SSF81321">
    <property type="entry name" value="Family A G protein-coupled receptor-like"/>
    <property type="match status" value="1"/>
</dbReference>
<dbReference type="Proteomes" id="UP000749559">
    <property type="component" value="Unassembled WGS sequence"/>
</dbReference>
<comment type="caution">
    <text evidence="10">The sequence shown here is derived from an EMBL/GenBank/DDBJ whole genome shotgun (WGS) entry which is preliminary data.</text>
</comment>